<accession>A0A9P9EUY8</accession>
<feature type="compositionally biased region" description="Basic residues" evidence="1">
    <location>
        <begin position="112"/>
        <end position="129"/>
    </location>
</feature>
<keyword evidence="4" id="KW-1185">Reference proteome</keyword>
<reference evidence="3" key="1">
    <citation type="journal article" date="2021" name="Nat. Commun.">
        <title>Genetic determinants of endophytism in the Arabidopsis root mycobiome.</title>
        <authorList>
            <person name="Mesny F."/>
            <person name="Miyauchi S."/>
            <person name="Thiergart T."/>
            <person name="Pickel B."/>
            <person name="Atanasova L."/>
            <person name="Karlsson M."/>
            <person name="Huettel B."/>
            <person name="Barry K.W."/>
            <person name="Haridas S."/>
            <person name="Chen C."/>
            <person name="Bauer D."/>
            <person name="Andreopoulos W."/>
            <person name="Pangilinan J."/>
            <person name="LaButti K."/>
            <person name="Riley R."/>
            <person name="Lipzen A."/>
            <person name="Clum A."/>
            <person name="Drula E."/>
            <person name="Henrissat B."/>
            <person name="Kohler A."/>
            <person name="Grigoriev I.V."/>
            <person name="Martin F.M."/>
            <person name="Hacquard S."/>
        </authorList>
    </citation>
    <scope>NUCLEOTIDE SEQUENCE</scope>
    <source>
        <strain evidence="3">MPI-CAGE-AT-0021</strain>
    </source>
</reference>
<dbReference type="OrthoDB" id="10596279at2759"/>
<dbReference type="Proteomes" id="UP000717696">
    <property type="component" value="Unassembled WGS sequence"/>
</dbReference>
<gene>
    <name evidence="3" type="ORF">B0J13DRAFT_622915</name>
</gene>
<keyword evidence="2" id="KW-0472">Membrane</keyword>
<protein>
    <submittedName>
        <fullName evidence="3">Uncharacterized protein</fullName>
    </submittedName>
</protein>
<comment type="caution">
    <text evidence="3">The sequence shown here is derived from an EMBL/GenBank/DDBJ whole genome shotgun (WGS) entry which is preliminary data.</text>
</comment>
<feature type="region of interest" description="Disordered" evidence="1">
    <location>
        <begin position="112"/>
        <end position="152"/>
    </location>
</feature>
<evidence type="ECO:0000256" key="2">
    <source>
        <dbReference type="SAM" id="Phobius"/>
    </source>
</evidence>
<keyword evidence="2" id="KW-1133">Transmembrane helix</keyword>
<name>A0A9P9EUY8_9HYPO</name>
<evidence type="ECO:0000313" key="3">
    <source>
        <dbReference type="EMBL" id="KAH7144364.1"/>
    </source>
</evidence>
<keyword evidence="2" id="KW-0812">Transmembrane</keyword>
<feature type="compositionally biased region" description="Basic and acidic residues" evidence="1">
    <location>
        <begin position="136"/>
        <end position="146"/>
    </location>
</feature>
<evidence type="ECO:0000313" key="4">
    <source>
        <dbReference type="Proteomes" id="UP000717696"/>
    </source>
</evidence>
<feature type="transmembrane region" description="Helical" evidence="2">
    <location>
        <begin position="83"/>
        <end position="106"/>
    </location>
</feature>
<organism evidence="3 4">
    <name type="scientific">Dactylonectria estremocensis</name>
    <dbReference type="NCBI Taxonomy" id="1079267"/>
    <lineage>
        <taxon>Eukaryota</taxon>
        <taxon>Fungi</taxon>
        <taxon>Dikarya</taxon>
        <taxon>Ascomycota</taxon>
        <taxon>Pezizomycotina</taxon>
        <taxon>Sordariomycetes</taxon>
        <taxon>Hypocreomycetidae</taxon>
        <taxon>Hypocreales</taxon>
        <taxon>Nectriaceae</taxon>
        <taxon>Dactylonectria</taxon>
    </lineage>
</organism>
<sequence length="214" mass="24100">MAPLAILTDMTLVASLPHRDCIQHEGQAAFPGPTSSCECPYSASSIAMHRLSLSPKVLYLRRTTLSDAEPGPLHLLHRRASGVSMLGLTIGLSFAFVILGIVVWLLGKKSSGRKKKGSKKRSKKHRIHHQCTYEDTSTHDHHDGTRHQRSHNSVRQDWTFPYPEMAIKDHGIWPSCPEPVYPAQEAPVLANDMDAPQDDTRDEPAYNGRYWMRW</sequence>
<proteinExistence type="predicted"/>
<dbReference type="AlphaFoldDB" id="A0A9P9EUY8"/>
<dbReference type="EMBL" id="JAGMUU010000010">
    <property type="protein sequence ID" value="KAH7144364.1"/>
    <property type="molecule type" value="Genomic_DNA"/>
</dbReference>
<evidence type="ECO:0000256" key="1">
    <source>
        <dbReference type="SAM" id="MobiDB-lite"/>
    </source>
</evidence>